<gene>
    <name evidence="3" type="ORF">ACJ72_07946</name>
</gene>
<protein>
    <recommendedName>
        <fullName evidence="2">HNH nuclease domain-containing protein</fullName>
    </recommendedName>
</protein>
<feature type="region of interest" description="Disordered" evidence="1">
    <location>
        <begin position="408"/>
        <end position="444"/>
    </location>
</feature>
<keyword evidence="4" id="KW-1185">Reference proteome</keyword>
<sequence>MLSRPPVPIRTSSKRHLDELKEINESLQRKRRKLHPKGSFDAEYWSTAVDVISDERRRNNIRKQVSIDDFRATGGTEEEWTNSEHARAFLVEEEVLKLKEAKFKEQCQRLQTSNNTDSTDSPSLALRRSYLELFLSSKRGLGVVSGSGKRADKVQSTFRKDLITAYNSQTSTPHLLEYIWCPILSTWVHESSAIASHIFGYKHGQQTMDAIFGKMEQPELFHPKNGLMLSSVVESKFNSGLFAIVPNLPDIPSPEEIAQWQESEPKDYKLRIVDRDPVKLNMSTAFVPGSGTTWKDLDGKKLDFRSDFRPRARYLYYHYCLQILRVAFRERFEGEIIREKELQKPFWGSPGKYIRKNMLQVFVEEIGHKYDGLLKGASDESSEAQGEDDLMLLAATRDVDLYVREHGDTIVEGETCEEDDEDEDEEEEEEEDKVEDEDEDSDEY</sequence>
<dbReference type="STRING" id="1658172.A0A1B7NLN6"/>
<evidence type="ECO:0000313" key="3">
    <source>
        <dbReference type="EMBL" id="OAX77751.1"/>
    </source>
</evidence>
<dbReference type="Pfam" id="PF13391">
    <property type="entry name" value="HNH_2"/>
    <property type="match status" value="1"/>
</dbReference>
<accession>A0A1B7NLN6</accession>
<dbReference type="AlphaFoldDB" id="A0A1B7NLN6"/>
<name>A0A1B7NLN6_9EURO</name>
<proteinExistence type="predicted"/>
<reference evidence="3 4" key="1">
    <citation type="submission" date="2015-07" db="EMBL/GenBank/DDBJ databases">
        <title>Emmonsia species relationships and genome sequence.</title>
        <authorList>
            <person name="Cuomo C.A."/>
            <person name="Schwartz I.S."/>
            <person name="Kenyon C."/>
            <person name="de Hoog G.S."/>
            <person name="Govender N.P."/>
            <person name="Botha A."/>
            <person name="Moreno L."/>
            <person name="de Vries M."/>
            <person name="Munoz J.F."/>
            <person name="Stielow J.B."/>
        </authorList>
    </citation>
    <scope>NUCLEOTIDE SEQUENCE [LARGE SCALE GENOMIC DNA]</scope>
    <source>
        <strain evidence="3 4">CBS 136260</strain>
    </source>
</reference>
<feature type="compositionally biased region" description="Acidic residues" evidence="1">
    <location>
        <begin position="414"/>
        <end position="444"/>
    </location>
</feature>
<evidence type="ECO:0000313" key="4">
    <source>
        <dbReference type="Proteomes" id="UP000091918"/>
    </source>
</evidence>
<evidence type="ECO:0000256" key="1">
    <source>
        <dbReference type="SAM" id="MobiDB-lite"/>
    </source>
</evidence>
<evidence type="ECO:0000259" key="2">
    <source>
        <dbReference type="Pfam" id="PF13391"/>
    </source>
</evidence>
<comment type="caution">
    <text evidence="3">The sequence shown here is derived from an EMBL/GenBank/DDBJ whole genome shotgun (WGS) entry which is preliminary data.</text>
</comment>
<feature type="domain" description="HNH nuclease" evidence="2">
    <location>
        <begin position="181"/>
        <end position="245"/>
    </location>
</feature>
<dbReference type="InterPro" id="IPR003615">
    <property type="entry name" value="HNH_nuc"/>
</dbReference>
<dbReference type="EMBL" id="LGUA01002101">
    <property type="protein sequence ID" value="OAX77751.1"/>
    <property type="molecule type" value="Genomic_DNA"/>
</dbReference>
<organism evidence="3 4">
    <name type="scientific">Emergomyces africanus</name>
    <dbReference type="NCBI Taxonomy" id="1955775"/>
    <lineage>
        <taxon>Eukaryota</taxon>
        <taxon>Fungi</taxon>
        <taxon>Dikarya</taxon>
        <taxon>Ascomycota</taxon>
        <taxon>Pezizomycotina</taxon>
        <taxon>Eurotiomycetes</taxon>
        <taxon>Eurotiomycetidae</taxon>
        <taxon>Onygenales</taxon>
        <taxon>Ajellomycetaceae</taxon>
        <taxon>Emergomyces</taxon>
    </lineage>
</organism>
<dbReference type="OrthoDB" id="4171673at2759"/>
<dbReference type="Proteomes" id="UP000091918">
    <property type="component" value="Unassembled WGS sequence"/>
</dbReference>